<dbReference type="EMBL" id="MN444876">
    <property type="protein sequence ID" value="QGH76457.1"/>
    <property type="molecule type" value="Genomic_DNA"/>
</dbReference>
<evidence type="ECO:0000313" key="1">
    <source>
        <dbReference type="EMBL" id="QGH76457.1"/>
    </source>
</evidence>
<organism evidence="1 2">
    <name type="scientific">Streptomyces phage Daubenski</name>
    <dbReference type="NCBI Taxonomy" id="2653725"/>
    <lineage>
        <taxon>Viruses</taxon>
        <taxon>Duplodnaviria</taxon>
        <taxon>Heunggongvirae</taxon>
        <taxon>Uroviricota</taxon>
        <taxon>Caudoviricetes</taxon>
        <taxon>Stanwilliamsviridae</taxon>
        <taxon>Boydwoodruffvirinae</taxon>
        <taxon>Samistivirus</taxon>
        <taxon>Samistivirus daubenski</taxon>
    </lineage>
</organism>
<gene>
    <name evidence="1" type="primary">180</name>
    <name evidence="1" type="ORF">SEA_DAUBENSKI_185</name>
</gene>
<sequence length="87" mass="9645">MAGNKNSRKKWLCLDCGVDTGKIGEHFFLDMSVWALTGLGHKGMLCVADVEKRIGRTLVPADFTSAYINRLNNGFKSDRLVSRIKGD</sequence>
<reference evidence="1 2" key="1">
    <citation type="submission" date="2019-09" db="EMBL/GenBank/DDBJ databases">
        <authorList>
            <person name="Cummings J.R."/>
            <person name="Eaglin Z.M."/>
            <person name="Kluemper A.J."/>
            <person name="Powell E.A."/>
            <person name="Stamm J."/>
            <person name="Thompson S.A."/>
            <person name="Tolsma S."/>
            <person name="Caruso S.M."/>
            <person name="Garlena R.A."/>
            <person name="Russell D.A."/>
            <person name="Pope W.H."/>
            <person name="Jacobs-Se D."/>
            <person name="Hatfull G.F."/>
        </authorList>
    </citation>
    <scope>NUCLEOTIDE SEQUENCE [LARGE SCALE GENOMIC DNA]</scope>
</reference>
<dbReference type="Proteomes" id="UP000375470">
    <property type="component" value="Segment"/>
</dbReference>
<proteinExistence type="predicted"/>
<dbReference type="GeneID" id="65122894"/>
<protein>
    <submittedName>
        <fullName evidence="1">Uncharacterized protein</fullName>
    </submittedName>
</protein>
<evidence type="ECO:0000313" key="2">
    <source>
        <dbReference type="Proteomes" id="UP000375470"/>
    </source>
</evidence>
<dbReference type="KEGG" id="vg:65122894"/>
<dbReference type="RefSeq" id="YP_010104914.1">
    <property type="nucleotide sequence ID" value="NC_055822.1"/>
</dbReference>
<name>A0A5Q2WIT0_9CAUD</name>
<accession>A0A5Q2WIT0</accession>
<keyword evidence="2" id="KW-1185">Reference proteome</keyword>